<evidence type="ECO:0000256" key="4">
    <source>
        <dbReference type="ARBA" id="ARBA00022833"/>
    </source>
</evidence>
<proteinExistence type="predicted"/>
<evidence type="ECO:0000313" key="8">
    <source>
        <dbReference type="EMBL" id="KAJ7216647.1"/>
    </source>
</evidence>
<feature type="non-terminal residue" evidence="8">
    <location>
        <position position="1"/>
    </location>
</feature>
<keyword evidence="9" id="KW-1185">Reference proteome</keyword>
<evidence type="ECO:0000256" key="5">
    <source>
        <dbReference type="PROSITE-ProRule" id="PRU00723"/>
    </source>
</evidence>
<dbReference type="GO" id="GO:0101031">
    <property type="term" value="C:protein folding chaperone complex"/>
    <property type="evidence" value="ECO:0007669"/>
    <property type="project" value="TreeGrafter"/>
</dbReference>
<dbReference type="PANTHER" id="PTHR46423">
    <property type="entry name" value="RNA POLYMERASE II-ASSOCIATED PROTEIN 3"/>
    <property type="match status" value="1"/>
</dbReference>
<comment type="caution">
    <text evidence="8">The sequence shown here is derived from an EMBL/GenBank/DDBJ whole genome shotgun (WGS) entry which is preliminary data.</text>
</comment>
<dbReference type="EMBL" id="JARJCW010000015">
    <property type="protein sequence ID" value="KAJ7216647.1"/>
    <property type="molecule type" value="Genomic_DNA"/>
</dbReference>
<feature type="domain" description="C3H1-type" evidence="7">
    <location>
        <begin position="172"/>
        <end position="196"/>
    </location>
</feature>
<feature type="compositionally biased region" description="Basic and acidic residues" evidence="6">
    <location>
        <begin position="142"/>
        <end position="152"/>
    </location>
</feature>
<dbReference type="InterPro" id="IPR011990">
    <property type="entry name" value="TPR-like_helical_dom_sf"/>
</dbReference>
<evidence type="ECO:0000313" key="9">
    <source>
        <dbReference type="Proteomes" id="UP001219525"/>
    </source>
</evidence>
<evidence type="ECO:0000256" key="1">
    <source>
        <dbReference type="ARBA" id="ARBA00022723"/>
    </source>
</evidence>
<feature type="zinc finger region" description="C3H1-type" evidence="5">
    <location>
        <begin position="203"/>
        <end position="230"/>
    </location>
</feature>
<dbReference type="Gene3D" id="3.30.1370.210">
    <property type="match status" value="1"/>
</dbReference>
<dbReference type="InterPro" id="IPR000571">
    <property type="entry name" value="Znf_CCCH"/>
</dbReference>
<keyword evidence="3" id="KW-0802">TPR repeat</keyword>
<dbReference type="SMART" id="SM00028">
    <property type="entry name" value="TPR"/>
    <property type="match status" value="3"/>
</dbReference>
<feature type="zinc finger region" description="C3H1-type" evidence="5">
    <location>
        <begin position="172"/>
        <end position="196"/>
    </location>
</feature>
<evidence type="ECO:0000256" key="2">
    <source>
        <dbReference type="ARBA" id="ARBA00022771"/>
    </source>
</evidence>
<evidence type="ECO:0000256" key="3">
    <source>
        <dbReference type="ARBA" id="ARBA00022803"/>
    </source>
</evidence>
<gene>
    <name evidence="8" type="ORF">GGX14DRAFT_312918</name>
</gene>
<dbReference type="Pfam" id="PF00642">
    <property type="entry name" value="zf-CCCH"/>
    <property type="match status" value="1"/>
</dbReference>
<dbReference type="SMART" id="SM00356">
    <property type="entry name" value="ZnF_C3H1"/>
    <property type="match status" value="2"/>
</dbReference>
<dbReference type="InterPro" id="IPR051966">
    <property type="entry name" value="RPAP3"/>
</dbReference>
<dbReference type="InterPro" id="IPR036855">
    <property type="entry name" value="Znf_CCCH_sf"/>
</dbReference>
<protein>
    <recommendedName>
        <fullName evidence="7">C3H1-type domain-containing protein</fullName>
    </recommendedName>
</protein>
<dbReference type="Proteomes" id="UP001219525">
    <property type="component" value="Unassembled WGS sequence"/>
</dbReference>
<reference evidence="8" key="1">
    <citation type="submission" date="2023-03" db="EMBL/GenBank/DDBJ databases">
        <title>Massive genome expansion in bonnet fungi (Mycena s.s.) driven by repeated elements and novel gene families across ecological guilds.</title>
        <authorList>
            <consortium name="Lawrence Berkeley National Laboratory"/>
            <person name="Harder C.B."/>
            <person name="Miyauchi S."/>
            <person name="Viragh M."/>
            <person name="Kuo A."/>
            <person name="Thoen E."/>
            <person name="Andreopoulos B."/>
            <person name="Lu D."/>
            <person name="Skrede I."/>
            <person name="Drula E."/>
            <person name="Henrissat B."/>
            <person name="Morin E."/>
            <person name="Kohler A."/>
            <person name="Barry K."/>
            <person name="LaButti K."/>
            <person name="Morin E."/>
            <person name="Salamov A."/>
            <person name="Lipzen A."/>
            <person name="Mereny Z."/>
            <person name="Hegedus B."/>
            <person name="Baldrian P."/>
            <person name="Stursova M."/>
            <person name="Weitz H."/>
            <person name="Taylor A."/>
            <person name="Grigoriev I.V."/>
            <person name="Nagy L.G."/>
            <person name="Martin F."/>
            <person name="Kauserud H."/>
        </authorList>
    </citation>
    <scope>NUCLEOTIDE SEQUENCE</scope>
    <source>
        <strain evidence="8">9144</strain>
    </source>
</reference>
<feature type="region of interest" description="Disordered" evidence="6">
    <location>
        <begin position="142"/>
        <end position="171"/>
    </location>
</feature>
<evidence type="ECO:0000256" key="6">
    <source>
        <dbReference type="SAM" id="MobiDB-lite"/>
    </source>
</evidence>
<dbReference type="AlphaFoldDB" id="A0AAD6VLP1"/>
<keyword evidence="1 5" id="KW-0479">Metal-binding</keyword>
<dbReference type="Gene3D" id="1.25.40.10">
    <property type="entry name" value="Tetratricopeptide repeat domain"/>
    <property type="match status" value="1"/>
</dbReference>
<sequence length="232" mass="26166">QGNDYFREGKYKEAEVMYNAAVELNGTQPAYMSNLAATYLKLEDYELAESAAYMALLHNPRMIKARFRRGLARKATKQLRAAATDFVTILKEDPDCAEAKSELAALHERINNGERDESSMWQEWDEPTLDARPRAPLPVHLLRESESEDRPASPDAESESENLEDHVGNGIPCKHHNRKPLGCAKGKSCVYSHAPDARSFPDTEGRNVCLYFLMGNCKFGERCLYSHNKANL</sequence>
<organism evidence="8 9">
    <name type="scientific">Mycena pura</name>
    <dbReference type="NCBI Taxonomy" id="153505"/>
    <lineage>
        <taxon>Eukaryota</taxon>
        <taxon>Fungi</taxon>
        <taxon>Dikarya</taxon>
        <taxon>Basidiomycota</taxon>
        <taxon>Agaricomycotina</taxon>
        <taxon>Agaricomycetes</taxon>
        <taxon>Agaricomycetidae</taxon>
        <taxon>Agaricales</taxon>
        <taxon>Marasmiineae</taxon>
        <taxon>Mycenaceae</taxon>
        <taxon>Mycena</taxon>
    </lineage>
</organism>
<dbReference type="PROSITE" id="PS50103">
    <property type="entry name" value="ZF_C3H1"/>
    <property type="match status" value="2"/>
</dbReference>
<dbReference type="SUPFAM" id="SSF48452">
    <property type="entry name" value="TPR-like"/>
    <property type="match status" value="1"/>
</dbReference>
<feature type="non-terminal residue" evidence="8">
    <location>
        <position position="232"/>
    </location>
</feature>
<keyword evidence="2 5" id="KW-0863">Zinc-finger</keyword>
<keyword evidence="4 5" id="KW-0862">Zinc</keyword>
<dbReference type="Pfam" id="PF14608">
    <property type="entry name" value="zf-CCCH_2"/>
    <property type="match status" value="1"/>
</dbReference>
<feature type="domain" description="C3H1-type" evidence="7">
    <location>
        <begin position="203"/>
        <end position="230"/>
    </location>
</feature>
<dbReference type="SUPFAM" id="SSF90229">
    <property type="entry name" value="CCCH zinc finger"/>
    <property type="match status" value="1"/>
</dbReference>
<name>A0AAD6VLP1_9AGAR</name>
<dbReference type="InterPro" id="IPR019734">
    <property type="entry name" value="TPR_rpt"/>
</dbReference>
<evidence type="ECO:0000259" key="7">
    <source>
        <dbReference type="PROSITE" id="PS50103"/>
    </source>
</evidence>
<dbReference type="PANTHER" id="PTHR46423:SF1">
    <property type="entry name" value="RNA POLYMERASE II-ASSOCIATED PROTEIN 3"/>
    <property type="match status" value="1"/>
</dbReference>
<dbReference type="GO" id="GO:0008270">
    <property type="term" value="F:zinc ion binding"/>
    <property type="evidence" value="ECO:0007669"/>
    <property type="project" value="UniProtKB-KW"/>
</dbReference>
<accession>A0AAD6VLP1</accession>